<evidence type="ECO:0000256" key="4">
    <source>
        <dbReference type="ARBA" id="ARBA00022801"/>
    </source>
</evidence>
<evidence type="ECO:0000256" key="2">
    <source>
        <dbReference type="ARBA" id="ARBA00009220"/>
    </source>
</evidence>
<feature type="compositionally biased region" description="Basic and acidic residues" evidence="16">
    <location>
        <begin position="698"/>
        <end position="707"/>
    </location>
</feature>
<feature type="compositionally biased region" description="Acidic residues" evidence="16">
    <location>
        <begin position="532"/>
        <end position="553"/>
    </location>
</feature>
<feature type="compositionally biased region" description="Acidic residues" evidence="16">
    <location>
        <begin position="656"/>
        <end position="677"/>
    </location>
</feature>
<dbReference type="Pfam" id="PF00176">
    <property type="entry name" value="SNF2-rel_dom"/>
    <property type="match status" value="1"/>
</dbReference>
<keyword evidence="9" id="KW-0238">DNA-binding</keyword>
<feature type="compositionally biased region" description="Basic residues" evidence="16">
    <location>
        <begin position="164"/>
        <end position="174"/>
    </location>
</feature>
<dbReference type="CDD" id="cd18003">
    <property type="entry name" value="DEXQc_SRCAP"/>
    <property type="match status" value="1"/>
</dbReference>
<evidence type="ECO:0000256" key="13">
    <source>
        <dbReference type="ARBA" id="ARBA00037570"/>
    </source>
</evidence>
<dbReference type="InterPro" id="IPR014001">
    <property type="entry name" value="Helicase_ATP-bd"/>
</dbReference>
<dbReference type="Gene3D" id="1.20.120.850">
    <property type="entry name" value="SWI2/SNF2 ATPases, N-terminal domain"/>
    <property type="match status" value="1"/>
</dbReference>
<feature type="coiled-coil region" evidence="15">
    <location>
        <begin position="442"/>
        <end position="470"/>
    </location>
</feature>
<evidence type="ECO:0000256" key="12">
    <source>
        <dbReference type="ARBA" id="ARBA00023242"/>
    </source>
</evidence>
<keyword evidence="8" id="KW-0805">Transcription regulation</keyword>
<evidence type="ECO:0000259" key="17">
    <source>
        <dbReference type="PROSITE" id="PS51192"/>
    </source>
</evidence>
<keyword evidence="21" id="KW-1185">Reference proteome</keyword>
<organism evidence="20 21">
    <name type="scientific">Kluyveromyces marxianus</name>
    <name type="common">Yeast</name>
    <name type="synonym">Candida kefyr</name>
    <dbReference type="NCBI Taxonomy" id="4911"/>
    <lineage>
        <taxon>Eukaryota</taxon>
        <taxon>Fungi</taxon>
        <taxon>Dikarya</taxon>
        <taxon>Ascomycota</taxon>
        <taxon>Saccharomycotina</taxon>
        <taxon>Saccharomycetes</taxon>
        <taxon>Saccharomycetales</taxon>
        <taxon>Saccharomycetaceae</taxon>
        <taxon>Kluyveromyces</taxon>
    </lineage>
</organism>
<dbReference type="InterPro" id="IPR049730">
    <property type="entry name" value="SNF2/RAD54-like_C"/>
</dbReference>
<dbReference type="Pfam" id="PF00271">
    <property type="entry name" value="Helicase_C"/>
    <property type="match status" value="1"/>
</dbReference>
<feature type="region of interest" description="Disordered" evidence="16">
    <location>
        <begin position="104"/>
        <end position="255"/>
    </location>
</feature>
<dbReference type="PROSITE" id="PS51192">
    <property type="entry name" value="HELICASE_ATP_BIND_1"/>
    <property type="match status" value="1"/>
</dbReference>
<feature type="compositionally biased region" description="Low complexity" evidence="16">
    <location>
        <begin position="175"/>
        <end position="196"/>
    </location>
</feature>
<feature type="compositionally biased region" description="Polar residues" evidence="16">
    <location>
        <begin position="242"/>
        <end position="252"/>
    </location>
</feature>
<evidence type="ECO:0000256" key="16">
    <source>
        <dbReference type="SAM" id="MobiDB-lite"/>
    </source>
</evidence>
<dbReference type="PROSITE" id="PS51194">
    <property type="entry name" value="HELICASE_CTER"/>
    <property type="match status" value="1"/>
</dbReference>
<evidence type="ECO:0000256" key="9">
    <source>
        <dbReference type="ARBA" id="ARBA00023125"/>
    </source>
</evidence>
<dbReference type="InterPro" id="IPR027417">
    <property type="entry name" value="P-loop_NTPase"/>
</dbReference>
<evidence type="ECO:0000256" key="8">
    <source>
        <dbReference type="ARBA" id="ARBA00023015"/>
    </source>
</evidence>
<dbReference type="SUPFAM" id="SSF52540">
    <property type="entry name" value="P-loop containing nucleoside triphosphate hydrolases"/>
    <property type="match status" value="2"/>
</dbReference>
<dbReference type="PROSITE" id="PS51204">
    <property type="entry name" value="HSA"/>
    <property type="match status" value="1"/>
</dbReference>
<dbReference type="Gene3D" id="3.40.50.300">
    <property type="entry name" value="P-loop containing nucleotide triphosphate hydrolases"/>
    <property type="match status" value="1"/>
</dbReference>
<dbReference type="EMBL" id="CP015057">
    <property type="protein sequence ID" value="QGN16004.1"/>
    <property type="molecule type" value="Genomic_DNA"/>
</dbReference>
<feature type="domain" description="HSA" evidence="19">
    <location>
        <begin position="389"/>
        <end position="461"/>
    </location>
</feature>
<feature type="domain" description="Helicase ATP-binding" evidence="17">
    <location>
        <begin position="744"/>
        <end position="909"/>
    </location>
</feature>
<protein>
    <recommendedName>
        <fullName evidence="14">Helicase SWR1</fullName>
    </recommendedName>
</protein>
<evidence type="ECO:0000256" key="3">
    <source>
        <dbReference type="ARBA" id="ARBA00022741"/>
    </source>
</evidence>
<reference evidence="20 21" key="1">
    <citation type="submission" date="2016-03" db="EMBL/GenBank/DDBJ databases">
        <title>How can Kluyveromyces marxianus grow so fast - potential evolutionary course in Saccharomyces Complex revealed by comparative genomics.</title>
        <authorList>
            <person name="Mo W."/>
            <person name="Lu W."/>
            <person name="Yang X."/>
            <person name="Qi J."/>
            <person name="Lv H."/>
        </authorList>
    </citation>
    <scope>NUCLEOTIDE SEQUENCE [LARGE SCALE GENOMIC DNA]</scope>
    <source>
        <strain evidence="20 21">FIM1</strain>
    </source>
</reference>
<dbReference type="Pfam" id="PF07529">
    <property type="entry name" value="HSA"/>
    <property type="match status" value="1"/>
</dbReference>
<accession>A0ABX6EYR6</accession>
<evidence type="ECO:0000259" key="19">
    <source>
        <dbReference type="PROSITE" id="PS51204"/>
    </source>
</evidence>
<keyword evidence="7" id="KW-0156">Chromatin regulator</keyword>
<keyword evidence="5 20" id="KW-0347">Helicase</keyword>
<evidence type="ECO:0000313" key="21">
    <source>
        <dbReference type="Proteomes" id="UP000422736"/>
    </source>
</evidence>
<dbReference type="SMART" id="SM00487">
    <property type="entry name" value="DEXDc"/>
    <property type="match status" value="1"/>
</dbReference>
<dbReference type="Proteomes" id="UP000422736">
    <property type="component" value="Chromosome 4"/>
</dbReference>
<evidence type="ECO:0000256" key="10">
    <source>
        <dbReference type="ARBA" id="ARBA00023159"/>
    </source>
</evidence>
<evidence type="ECO:0000256" key="7">
    <source>
        <dbReference type="ARBA" id="ARBA00022853"/>
    </source>
</evidence>
<feature type="domain" description="Helicase C-terminal" evidence="18">
    <location>
        <begin position="1281"/>
        <end position="1431"/>
    </location>
</feature>
<dbReference type="InterPro" id="IPR014012">
    <property type="entry name" value="HSA_dom"/>
</dbReference>
<dbReference type="PANTHER" id="PTHR45685">
    <property type="entry name" value="HELICASE SRCAP-RELATED"/>
    <property type="match status" value="1"/>
</dbReference>
<dbReference type="Gene3D" id="3.40.50.10810">
    <property type="entry name" value="Tandem AAA-ATPase domain"/>
    <property type="match status" value="1"/>
</dbReference>
<evidence type="ECO:0000313" key="20">
    <source>
        <dbReference type="EMBL" id="QGN16004.1"/>
    </source>
</evidence>
<proteinExistence type="inferred from homology"/>
<reference evidence="20 21" key="2">
    <citation type="submission" date="2019-11" db="EMBL/GenBank/DDBJ databases">
        <authorList>
            <person name="Lu H."/>
        </authorList>
    </citation>
    <scope>NUCLEOTIDE SEQUENCE [LARGE SCALE GENOMIC DNA]</scope>
    <source>
        <strain evidence="20 21">FIM1</strain>
    </source>
</reference>
<comment type="subcellular location">
    <subcellularLocation>
        <location evidence="1">Nucleus</location>
    </subcellularLocation>
</comment>
<feature type="compositionally biased region" description="Acidic residues" evidence="16">
    <location>
        <begin position="630"/>
        <end position="640"/>
    </location>
</feature>
<keyword evidence="4" id="KW-0378">Hydrolase</keyword>
<evidence type="ECO:0000259" key="18">
    <source>
        <dbReference type="PROSITE" id="PS51194"/>
    </source>
</evidence>
<evidence type="ECO:0000256" key="1">
    <source>
        <dbReference type="ARBA" id="ARBA00004123"/>
    </source>
</evidence>
<keyword evidence="11" id="KW-0804">Transcription</keyword>
<comment type="function">
    <text evidence="13">Catalytic component of the SWR1 complex which mediates the ATP-dependent exchange of histone H2A for the H2A variant HZT1 leading to transcriptional regulation of selected genes by chromatin remodeling.</text>
</comment>
<feature type="compositionally biased region" description="Polar residues" evidence="16">
    <location>
        <begin position="518"/>
        <end position="529"/>
    </location>
</feature>
<dbReference type="SMART" id="SM00573">
    <property type="entry name" value="HSA"/>
    <property type="match status" value="1"/>
</dbReference>
<dbReference type="CDD" id="cd18793">
    <property type="entry name" value="SF2_C_SNF"/>
    <property type="match status" value="1"/>
</dbReference>
<gene>
    <name evidence="20" type="primary">SWR1</name>
    <name evidence="20" type="ORF">FIM1_2704</name>
</gene>
<dbReference type="GO" id="GO:0004386">
    <property type="term" value="F:helicase activity"/>
    <property type="evidence" value="ECO:0007669"/>
    <property type="project" value="UniProtKB-KW"/>
</dbReference>
<dbReference type="PANTHER" id="PTHR45685:SF1">
    <property type="entry name" value="HELICASE SRCAP"/>
    <property type="match status" value="1"/>
</dbReference>
<name>A0ABX6EYR6_KLUMA</name>
<feature type="compositionally biased region" description="Basic residues" evidence="16">
    <location>
        <begin position="132"/>
        <end position="150"/>
    </location>
</feature>
<dbReference type="InterPro" id="IPR050520">
    <property type="entry name" value="INO80/SWR1_helicase"/>
</dbReference>
<feature type="region of interest" description="Disordered" evidence="16">
    <location>
        <begin position="1489"/>
        <end position="1520"/>
    </location>
</feature>
<evidence type="ECO:0000256" key="14">
    <source>
        <dbReference type="ARBA" id="ARBA00040599"/>
    </source>
</evidence>
<keyword evidence="12" id="KW-0539">Nucleus</keyword>
<sequence>MSENRDWDQTAKARFEYELLTNELFHLCEFTSLVDFDPLFRNSSDSFRNFLVERNLDIESAIQGDDAADTSASRRLKRRHAAVIDQLRSLVDSQYDEARMRMDIQAGARGKKREQKEIATEEPESNAEVPRPSKKRHTNGTASSKKKSHIKKEESSDSTAVPAKRQKTKAKTSSRKGSNTSSNTSSNTNSKATPSSRSNKTKQKVSKSQAELVEPKEDPEKDAIKDNDNDNGTNKNDDSKTPDIQGTVQTDYQPKALIKSDDQEFYFTSSSEDEDDQEVLGQKKRNNRLLKKLKVKIHVHPPKQTITNPAHVIKPEFDNVHSFLESFKILDEDMTLDEYDDYIKEQRKVAAQIRTGFERGALRYDPQTDSLQSIALKDVMPPANSIEPISLYYKEQTKHTHQEHLINQGIVMSKAFQENRRARIAKARRVAQIVESHFKHIAGAEERKLKEEERRKKNLARSAMQAVKKRWTMAEKAYKVLKKDEMERLERIQGKQHLSEMLEQSTQLLGAQLNQIESSAHPSDDSATNSDISEDESDSDDADEDEDGDDSDEMMSTSSSESEKEIDEEKNENDMQLSVEELRMKYAALDEASENVAEKELPQNGDSKSVFSEESDSASDSMEDSLSSSDSEDDVEDDGVHDETPGLSALLGNIDDREEDDDDDDDDVHFNSDDELESVTPDATTDMKTEELPSPPKSDIDNVDEKSGQNTETVDPLAVADVPVPSLLRGTLRIYQKQGLNWLASLYNNKTNGILADEMGLGKTIQTISLLAYLACEKENWGPHLIVVPTSVLLNWEMEFKRFAPGFKVLTYYGSPQQRREKRKGWNKPDAFHICITSYQLVVHDQHSFKRKKWQYMILDEAHNIKNFRSTRWQALLNFNTERRLLLTGTPLQNNLAELWSLLYFLMPQTALENGKVSGFADLDAFQQWFGRPVDKIVETGENYEQDEETKKTVSKLHQVLRPYLLRRLKADVEKQMPGKYEHIIYCRLSKRQRFLYDDFMSRAQTKETLASGNFMSIINCLMQLRKVCNHPDLFEVRPVLTSFCIENSVTKAYCDLNNYINHILHENEFGKVVDLSTLNFLFTPNDFYLSTNHSEKINQLKCVDSITKEIMNLKKLNESGMTISDLDFQDLNKYYSYAKHNRINEMIDQLEQLRYLNELRCAKKPMYGSNVVNLLTMGPKKFMDCNFTQDCIKPLETRLINGKDTIEKFAVITPAVVTLDIRERTVGVDDENHCFKKHLKNQLVSTMRSLDNPFHQLQTKLSVAFPDKSLLQYDCGKLQKLAQLLQNLKDNGHRALIFTQMTKVLDILEQFLNFHGYLYMRLDGATKIEDRQILTERFNSDPRITVFILSSRSGGLGINLTGADTVIFYDSDWNPAMDKQCQDRCHRIGQTRDVHIYRFVSEHTIESNILKKANQKRHLDNVVIQTGDFTTDYFTKLSVKDLLGAEAPVELNDDKPLIQDEQNLSKLLLQAEDEDDAKAAKSALREVNVDNEDFQEGSVDPQGEHTDGEDVQSDNEYGGTNHVEEYMVRFIANGHYY</sequence>
<feature type="compositionally biased region" description="Basic and acidic residues" evidence="16">
    <location>
        <begin position="213"/>
        <end position="228"/>
    </location>
</feature>
<keyword evidence="15" id="KW-0175">Coiled coil</keyword>
<evidence type="ECO:0000256" key="11">
    <source>
        <dbReference type="ARBA" id="ARBA00023163"/>
    </source>
</evidence>
<dbReference type="SMART" id="SM00490">
    <property type="entry name" value="HELICc"/>
    <property type="match status" value="1"/>
</dbReference>
<evidence type="ECO:0000256" key="15">
    <source>
        <dbReference type="SAM" id="Coils"/>
    </source>
</evidence>
<evidence type="ECO:0000256" key="5">
    <source>
        <dbReference type="ARBA" id="ARBA00022806"/>
    </source>
</evidence>
<feature type="region of interest" description="Disordered" evidence="16">
    <location>
        <begin position="518"/>
        <end position="717"/>
    </location>
</feature>
<evidence type="ECO:0000256" key="6">
    <source>
        <dbReference type="ARBA" id="ARBA00022840"/>
    </source>
</evidence>
<comment type="similarity">
    <text evidence="2">Belongs to the SNF2/RAD54 helicase family. SWR1 subfamily.</text>
</comment>
<dbReference type="InterPro" id="IPR000330">
    <property type="entry name" value="SNF2_N"/>
</dbReference>
<dbReference type="InterPro" id="IPR038718">
    <property type="entry name" value="SNF2-like_sf"/>
</dbReference>
<keyword evidence="10" id="KW-0010">Activator</keyword>
<feature type="compositionally biased region" description="Acidic residues" evidence="16">
    <location>
        <begin position="613"/>
        <end position="623"/>
    </location>
</feature>
<keyword evidence="3" id="KW-0547">Nucleotide-binding</keyword>
<keyword evidence="6" id="KW-0067">ATP-binding</keyword>
<dbReference type="InterPro" id="IPR001650">
    <property type="entry name" value="Helicase_C-like"/>
</dbReference>